<dbReference type="GO" id="GO:0110154">
    <property type="term" value="P:RNA decapping"/>
    <property type="evidence" value="ECO:0007669"/>
    <property type="project" value="TreeGrafter"/>
</dbReference>
<dbReference type="EMBL" id="CP011310">
    <property type="protein sequence ID" value="AKQ42699.2"/>
    <property type="molecule type" value="Genomic_DNA"/>
</dbReference>
<feature type="domain" description="Calcineurin-like phosphoesterase" evidence="1">
    <location>
        <begin position="19"/>
        <end position="211"/>
    </location>
</feature>
<dbReference type="AlphaFoldDB" id="A0A0H4VIF7"/>
<dbReference type="GO" id="GO:0008803">
    <property type="term" value="F:bis(5'-nucleosyl)-tetraphosphatase (symmetrical) activity"/>
    <property type="evidence" value="ECO:0007669"/>
    <property type="project" value="TreeGrafter"/>
</dbReference>
<reference evidence="2 3" key="1">
    <citation type="journal article" date="2015" name="Int. J. Syst. Evol. Microbiol.">
        <title>Erythrobacter atlanticus sp. nov., a bacterium from ocean sediment able to degrade polycyclic aromatic hydrocarbons.</title>
        <authorList>
            <person name="Zhuang L."/>
            <person name="Liu Y."/>
            <person name="Wang L."/>
            <person name="Wang W."/>
            <person name="Shao Z."/>
        </authorList>
    </citation>
    <scope>NUCLEOTIDE SEQUENCE [LARGE SCALE GENOMIC DNA]</scope>
    <source>
        <strain evidence="3">s21-N3</strain>
    </source>
</reference>
<dbReference type="InterPro" id="IPR050126">
    <property type="entry name" value="Ap4A_hydrolase"/>
</dbReference>
<evidence type="ECO:0000313" key="2">
    <source>
        <dbReference type="EMBL" id="AKQ42699.2"/>
    </source>
</evidence>
<dbReference type="PANTHER" id="PTHR42850">
    <property type="entry name" value="METALLOPHOSPHOESTERASE"/>
    <property type="match status" value="1"/>
</dbReference>
<dbReference type="PANTHER" id="PTHR42850:SF4">
    <property type="entry name" value="ZINC-DEPENDENT ENDOPOLYPHOSPHATASE"/>
    <property type="match status" value="1"/>
</dbReference>
<dbReference type="SUPFAM" id="SSF56300">
    <property type="entry name" value="Metallo-dependent phosphatases"/>
    <property type="match status" value="1"/>
</dbReference>
<dbReference type="KEGG" id="ery:CP97_12620"/>
<sequence length="264" mass="29626">MFSTPKAKNDPPRIPKGRRVYAIGDVHGCAELLMSLIEGIEEDIIRGEKEGIESQIILLGDLIDRGPDSAAVIDLVCKWREMRPVEVLFGNHEEMFLESFEDTEMLRHFLRHGGRETLISYGADAKKLSNSSVAEVQTLMNRIVPAKHRKFVESFEDMIQVGDYLFVHAGILPGVPLDKQKKRHLRWIREPFLSHCKSHGMIVVHGHTIIDEVEDTGYRIGIDTGAYSSGRLTALVLEGKKRRCLAAVTGKKGKVFVEGTRLIA</sequence>
<dbReference type="Gene3D" id="3.60.21.10">
    <property type="match status" value="1"/>
</dbReference>
<gene>
    <name evidence="2" type="ORF">CP97_12620</name>
</gene>
<dbReference type="InterPro" id="IPR004843">
    <property type="entry name" value="Calcineurin-like_PHP"/>
</dbReference>
<evidence type="ECO:0000313" key="3">
    <source>
        <dbReference type="Proteomes" id="UP000059113"/>
    </source>
</evidence>
<dbReference type="Proteomes" id="UP000059113">
    <property type="component" value="Chromosome"/>
</dbReference>
<name>A0A0H4VIF7_9SPHN</name>
<dbReference type="InterPro" id="IPR029052">
    <property type="entry name" value="Metallo-depent_PP-like"/>
</dbReference>
<accession>A0A0H4VIF7</accession>
<organism evidence="2 3">
    <name type="scientific">Aurantiacibacter atlanticus</name>
    <dbReference type="NCBI Taxonomy" id="1648404"/>
    <lineage>
        <taxon>Bacteria</taxon>
        <taxon>Pseudomonadati</taxon>
        <taxon>Pseudomonadota</taxon>
        <taxon>Alphaproteobacteria</taxon>
        <taxon>Sphingomonadales</taxon>
        <taxon>Erythrobacteraceae</taxon>
        <taxon>Aurantiacibacter</taxon>
    </lineage>
</organism>
<protein>
    <submittedName>
        <fullName evidence="2">Putative serine/threonine protein phosphatase</fullName>
    </submittedName>
</protein>
<dbReference type="STRING" id="1648404.CP97_12620"/>
<proteinExistence type="predicted"/>
<dbReference type="CDD" id="cd00144">
    <property type="entry name" value="MPP_PPP_family"/>
    <property type="match status" value="1"/>
</dbReference>
<reference evidence="3" key="2">
    <citation type="submission" date="2015-04" db="EMBL/GenBank/DDBJ databases">
        <title>The complete genome sequence of Erythrobacter sp. s21-N3.</title>
        <authorList>
            <person name="Zhuang L."/>
            <person name="Liu Y."/>
            <person name="Shao Z."/>
        </authorList>
    </citation>
    <scope>NUCLEOTIDE SEQUENCE [LARGE SCALE GENOMIC DNA]</scope>
    <source>
        <strain evidence="3">s21-N3</strain>
    </source>
</reference>
<keyword evidence="3" id="KW-1185">Reference proteome</keyword>
<dbReference type="Pfam" id="PF00149">
    <property type="entry name" value="Metallophos"/>
    <property type="match status" value="1"/>
</dbReference>
<dbReference type="GO" id="GO:0005737">
    <property type="term" value="C:cytoplasm"/>
    <property type="evidence" value="ECO:0007669"/>
    <property type="project" value="TreeGrafter"/>
</dbReference>
<evidence type="ECO:0000259" key="1">
    <source>
        <dbReference type="Pfam" id="PF00149"/>
    </source>
</evidence>
<dbReference type="GO" id="GO:0016791">
    <property type="term" value="F:phosphatase activity"/>
    <property type="evidence" value="ECO:0007669"/>
    <property type="project" value="TreeGrafter"/>
</dbReference>